<sequence length="725" mass="83664">MSNNTLNETLRSSVFYNMDLTFLMHLNIQRGISSKINDLQVILEKTNITIVCINEHWLHEDDIPVLNSIKGYKLAVSYCREEGLSRGGSCIMLKNDIECLERKDLCSLNCTYVFEGSYLEIPSLNCIVISLYRIPLDSNFLEFIRRLVLLLESLQNRRHSKNIYIYIAADFNIDLLVCSNNPKKEFQRKEFIGLLDTYGFLSCFLEPTRITKNSKSCIDKILINKYISNENPIKKNIELEISYHNAIFISISTKINQHSNKFNHLPKTRLFSNTYNRMFSEELRKTDFTNWSTMNSQESFNSFLGKFNNVFETCFLLKFYNKKRNNKKKSWVTEGIRVSSAKKRHLHKLAKSSNDPNLKAFYNRYRSVFKSVCKKAKQLANANFINKSDNKNKAVWSVVKTELGAKIATQTYSKLKVKNRFVKEGKDIAQCFNNIFLNTVKHINVKPNTADAVKFIEKCDRQNYMLSFRHVSVSEVYKSIKSLKNKSSAGWDGVPVNLMRNVVTYISQPLCRIINQCFDEGVFPSQLKYAEVKPLFKKGDREDPGNYRPVSILVSFSKIFEKVAYSQIVNYFESRYIFSSAQYGFRSAQSTNNAISDLIDQIVLGLDGSQSTAAVFCDLSKAFDCVSHDILLEKLKFYNFSKKALSWMGSYLDNRSQRTVIFHKNKKFESSWQAIKYGVPQGSILGPLLFLIFINDLTKNIDYPLILYADDTTSVVKTEADPFTY</sequence>
<reference evidence="3" key="1">
    <citation type="submission" date="2015-11" db="EMBL/GenBank/DDBJ databases">
        <title>De novo transcriptome assembly of four potential Pierce s Disease insect vectors from Arizona vineyards.</title>
        <authorList>
            <person name="Tassone E.E."/>
        </authorList>
    </citation>
    <scope>NUCLEOTIDE SEQUENCE</scope>
</reference>
<name>A0A1B6LLD0_9HEMI</name>
<dbReference type="EMBL" id="GEBQ01017937">
    <property type="protein sequence ID" value="JAT22040.1"/>
    <property type="molecule type" value="Transcribed_RNA"/>
</dbReference>
<evidence type="ECO:0000313" key="3">
    <source>
        <dbReference type="EMBL" id="JAT24562.1"/>
    </source>
</evidence>
<dbReference type="Pfam" id="PF00078">
    <property type="entry name" value="RVT_1"/>
    <property type="match status" value="1"/>
</dbReference>
<accession>A0A1B6LLD0</accession>
<dbReference type="Gene3D" id="3.60.10.10">
    <property type="entry name" value="Endonuclease/exonuclease/phosphatase"/>
    <property type="match status" value="1"/>
</dbReference>
<dbReference type="InterPro" id="IPR043502">
    <property type="entry name" value="DNA/RNA_pol_sf"/>
</dbReference>
<dbReference type="GO" id="GO:0071897">
    <property type="term" value="P:DNA biosynthetic process"/>
    <property type="evidence" value="ECO:0007669"/>
    <property type="project" value="UniProtKB-ARBA"/>
</dbReference>
<dbReference type="CDD" id="cd01650">
    <property type="entry name" value="RT_nLTR_like"/>
    <property type="match status" value="1"/>
</dbReference>
<dbReference type="SUPFAM" id="SSF56219">
    <property type="entry name" value="DNase I-like"/>
    <property type="match status" value="1"/>
</dbReference>
<dbReference type="AlphaFoldDB" id="A0A1B6LLD0"/>
<dbReference type="InterPro" id="IPR036691">
    <property type="entry name" value="Endo/exonu/phosph_ase_sf"/>
</dbReference>
<dbReference type="SUPFAM" id="SSF56672">
    <property type="entry name" value="DNA/RNA polymerases"/>
    <property type="match status" value="1"/>
</dbReference>
<feature type="domain" description="Reverse transcriptase" evidence="1">
    <location>
        <begin position="516"/>
        <end position="725"/>
    </location>
</feature>
<dbReference type="InterPro" id="IPR000477">
    <property type="entry name" value="RT_dom"/>
</dbReference>
<dbReference type="PANTHER" id="PTHR19446">
    <property type="entry name" value="REVERSE TRANSCRIPTASES"/>
    <property type="match status" value="1"/>
</dbReference>
<evidence type="ECO:0000259" key="1">
    <source>
        <dbReference type="PROSITE" id="PS50878"/>
    </source>
</evidence>
<protein>
    <recommendedName>
        <fullName evidence="1">Reverse transcriptase domain-containing protein</fullName>
    </recommendedName>
</protein>
<dbReference type="PROSITE" id="PS50878">
    <property type="entry name" value="RT_POL"/>
    <property type="match status" value="1"/>
</dbReference>
<dbReference type="EMBL" id="GEBQ01015415">
    <property type="protein sequence ID" value="JAT24562.1"/>
    <property type="molecule type" value="Transcribed_RNA"/>
</dbReference>
<proteinExistence type="predicted"/>
<gene>
    <name evidence="2" type="ORF">g.43195</name>
    <name evidence="3" type="ORF">g.43197</name>
</gene>
<organism evidence="3">
    <name type="scientific">Graphocephala atropunctata</name>
    <dbReference type="NCBI Taxonomy" id="36148"/>
    <lineage>
        <taxon>Eukaryota</taxon>
        <taxon>Metazoa</taxon>
        <taxon>Ecdysozoa</taxon>
        <taxon>Arthropoda</taxon>
        <taxon>Hexapoda</taxon>
        <taxon>Insecta</taxon>
        <taxon>Pterygota</taxon>
        <taxon>Neoptera</taxon>
        <taxon>Paraneoptera</taxon>
        <taxon>Hemiptera</taxon>
        <taxon>Auchenorrhyncha</taxon>
        <taxon>Membracoidea</taxon>
        <taxon>Cicadellidae</taxon>
        <taxon>Cicadellinae</taxon>
        <taxon>Cicadellini</taxon>
        <taxon>Graphocephala</taxon>
    </lineage>
</organism>
<evidence type="ECO:0000313" key="2">
    <source>
        <dbReference type="EMBL" id="JAT22040.1"/>
    </source>
</evidence>